<reference evidence="2" key="1">
    <citation type="submission" date="2023-04" db="EMBL/GenBank/DDBJ databases">
        <authorList>
            <consortium name="ELIXIR-Norway"/>
        </authorList>
    </citation>
    <scope>NUCLEOTIDE SEQUENCE [LARGE SCALE GENOMIC DNA]</scope>
</reference>
<proteinExistence type="predicted"/>
<organism evidence="2 3">
    <name type="scientific">Rangifer tarandus platyrhynchus</name>
    <name type="common">Svalbard reindeer</name>
    <dbReference type="NCBI Taxonomy" id="3082113"/>
    <lineage>
        <taxon>Eukaryota</taxon>
        <taxon>Metazoa</taxon>
        <taxon>Chordata</taxon>
        <taxon>Craniata</taxon>
        <taxon>Vertebrata</taxon>
        <taxon>Euteleostomi</taxon>
        <taxon>Mammalia</taxon>
        <taxon>Eutheria</taxon>
        <taxon>Laurasiatheria</taxon>
        <taxon>Artiodactyla</taxon>
        <taxon>Ruminantia</taxon>
        <taxon>Pecora</taxon>
        <taxon>Cervidae</taxon>
        <taxon>Odocoileinae</taxon>
        <taxon>Rangifer</taxon>
    </lineage>
</organism>
<evidence type="ECO:0000256" key="1">
    <source>
        <dbReference type="SAM" id="MobiDB-lite"/>
    </source>
</evidence>
<protein>
    <submittedName>
        <fullName evidence="2">Uncharacterized protein</fullName>
    </submittedName>
</protein>
<feature type="region of interest" description="Disordered" evidence="1">
    <location>
        <begin position="31"/>
        <end position="54"/>
    </location>
</feature>
<evidence type="ECO:0000313" key="2">
    <source>
        <dbReference type="EMBL" id="CAI9157321.1"/>
    </source>
</evidence>
<sequence>MVPCCGKGWAVPDLRKNPGLVFPVLELPGPDSPATALRSPGNPNGPSREVGSWLCAPQPSSGPARLHGNVPGSATAVAKGQSRCIRRLPGFAHKARPTSLVPPSLRVSRATCLAAHRLSLRVCARS</sequence>
<evidence type="ECO:0000313" key="3">
    <source>
        <dbReference type="Proteomes" id="UP001176941"/>
    </source>
</evidence>
<gene>
    <name evidence="2" type="ORF">MRATA1EN1_LOCUS6283</name>
</gene>
<accession>A0ABN8YBT7</accession>
<name>A0ABN8YBT7_RANTA</name>
<keyword evidence="3" id="KW-1185">Reference proteome</keyword>
<dbReference type="EMBL" id="OX459951">
    <property type="protein sequence ID" value="CAI9157321.1"/>
    <property type="molecule type" value="Genomic_DNA"/>
</dbReference>
<dbReference type="Proteomes" id="UP001176941">
    <property type="component" value="Chromosome 15"/>
</dbReference>